<reference evidence="2 3" key="1">
    <citation type="submission" date="2019-01" db="EMBL/GenBank/DDBJ databases">
        <authorList>
            <person name="Sayadi A."/>
        </authorList>
    </citation>
    <scope>NUCLEOTIDE SEQUENCE [LARGE SCALE GENOMIC DNA]</scope>
</reference>
<proteinExistence type="predicted"/>
<keyword evidence="3" id="KW-1185">Reference proteome</keyword>
<dbReference type="InterPro" id="IPR012162">
    <property type="entry name" value="PNPase"/>
</dbReference>
<dbReference type="GO" id="GO:0000958">
    <property type="term" value="P:mitochondrial mRNA catabolic process"/>
    <property type="evidence" value="ECO:0007669"/>
    <property type="project" value="TreeGrafter"/>
</dbReference>
<dbReference type="Gene3D" id="2.40.50.140">
    <property type="entry name" value="Nucleic acid-binding proteins"/>
    <property type="match status" value="1"/>
</dbReference>
<dbReference type="GO" id="GO:0003723">
    <property type="term" value="F:RNA binding"/>
    <property type="evidence" value="ECO:0007669"/>
    <property type="project" value="UniProtKB-KW"/>
</dbReference>
<dbReference type="EMBL" id="CAACVG010003486">
    <property type="protein sequence ID" value="VEN37554.1"/>
    <property type="molecule type" value="Genomic_DNA"/>
</dbReference>
<dbReference type="GO" id="GO:0004654">
    <property type="term" value="F:polyribonucleotide nucleotidyltransferase activity"/>
    <property type="evidence" value="ECO:0007669"/>
    <property type="project" value="InterPro"/>
</dbReference>
<accession>A0A653BPY3</accession>
<dbReference type="Gene3D" id="3.30.1370.10">
    <property type="entry name" value="K Homology domain, type 1"/>
    <property type="match status" value="1"/>
</dbReference>
<dbReference type="AlphaFoldDB" id="A0A653BPY3"/>
<dbReference type="GO" id="GO:0000175">
    <property type="term" value="F:3'-5'-RNA exonuclease activity"/>
    <property type="evidence" value="ECO:0007669"/>
    <property type="project" value="TreeGrafter"/>
</dbReference>
<dbReference type="PANTHER" id="PTHR11252">
    <property type="entry name" value="POLYRIBONUCLEOTIDE NUCLEOTIDYLTRANSFERASE"/>
    <property type="match status" value="1"/>
</dbReference>
<evidence type="ECO:0000313" key="3">
    <source>
        <dbReference type="Proteomes" id="UP000410492"/>
    </source>
</evidence>
<dbReference type="CDD" id="cd09033">
    <property type="entry name" value="KH-I_PNPT1"/>
    <property type="match status" value="1"/>
</dbReference>
<dbReference type="SUPFAM" id="SSF54791">
    <property type="entry name" value="Eukaryotic type KH-domain (KH-domain type I)"/>
    <property type="match status" value="1"/>
</dbReference>
<dbReference type="GO" id="GO:0000965">
    <property type="term" value="P:mitochondrial RNA 3'-end processing"/>
    <property type="evidence" value="ECO:0007669"/>
    <property type="project" value="TreeGrafter"/>
</dbReference>
<dbReference type="GO" id="GO:0005739">
    <property type="term" value="C:mitochondrion"/>
    <property type="evidence" value="ECO:0007669"/>
    <property type="project" value="TreeGrafter"/>
</dbReference>
<dbReference type="InterPro" id="IPR036612">
    <property type="entry name" value="KH_dom_type_1_sf"/>
</dbReference>
<dbReference type="GO" id="GO:0005829">
    <property type="term" value="C:cytosol"/>
    <property type="evidence" value="ECO:0007669"/>
    <property type="project" value="TreeGrafter"/>
</dbReference>
<dbReference type="InterPro" id="IPR012340">
    <property type="entry name" value="NA-bd_OB-fold"/>
</dbReference>
<feature type="non-terminal residue" evidence="2">
    <location>
        <position position="1"/>
    </location>
</feature>
<organism evidence="2 3">
    <name type="scientific">Callosobruchus maculatus</name>
    <name type="common">Southern cowpea weevil</name>
    <name type="synonym">Pulse bruchid</name>
    <dbReference type="NCBI Taxonomy" id="64391"/>
    <lineage>
        <taxon>Eukaryota</taxon>
        <taxon>Metazoa</taxon>
        <taxon>Ecdysozoa</taxon>
        <taxon>Arthropoda</taxon>
        <taxon>Hexapoda</taxon>
        <taxon>Insecta</taxon>
        <taxon>Pterygota</taxon>
        <taxon>Neoptera</taxon>
        <taxon>Endopterygota</taxon>
        <taxon>Coleoptera</taxon>
        <taxon>Polyphaga</taxon>
        <taxon>Cucujiformia</taxon>
        <taxon>Chrysomeloidea</taxon>
        <taxon>Chrysomelidae</taxon>
        <taxon>Bruchinae</taxon>
        <taxon>Bruchini</taxon>
        <taxon>Callosobruchus</taxon>
    </lineage>
</organism>
<dbReference type="Proteomes" id="UP000410492">
    <property type="component" value="Unassembled WGS sequence"/>
</dbReference>
<evidence type="ECO:0000313" key="2">
    <source>
        <dbReference type="EMBL" id="VEN37554.1"/>
    </source>
</evidence>
<protein>
    <recommendedName>
        <fullName evidence="4">K Homology domain-containing protein</fullName>
    </recommendedName>
</protein>
<keyword evidence="1" id="KW-0694">RNA-binding</keyword>
<dbReference type="OrthoDB" id="437922at2759"/>
<name>A0A653BPY3_CALMS</name>
<evidence type="ECO:0000256" key="1">
    <source>
        <dbReference type="ARBA" id="ARBA00022884"/>
    </source>
</evidence>
<gene>
    <name evidence="2" type="ORF">CALMAC_LOCUS2769</name>
</gene>
<sequence>LSDYNRFRTDKKENWPVCEKLEVEAHKRSRLLGVGGYNVKKLFAETGVQVSQVDDTTFQILRPVKCYGRSERDHRQALTTEKAPDLDFGGIYKATIVELRDIGVMVTLYPGMPPALLHNSQLDQRKVAHPSHWVWK</sequence>
<dbReference type="PANTHER" id="PTHR11252:SF0">
    <property type="entry name" value="POLYRIBONUCLEOTIDE NUCLEOTIDYLTRANSFERASE 1, MITOCHONDRIAL"/>
    <property type="match status" value="1"/>
</dbReference>
<evidence type="ECO:0008006" key="4">
    <source>
        <dbReference type="Google" id="ProtNLM"/>
    </source>
</evidence>